<dbReference type="EMBL" id="JAVREJ010000001">
    <property type="protein sequence ID" value="MDT0348365.1"/>
    <property type="molecule type" value="Genomic_DNA"/>
</dbReference>
<protein>
    <submittedName>
        <fullName evidence="2">Class I SAM-dependent methyltransferase</fullName>
    </submittedName>
</protein>
<evidence type="ECO:0000313" key="2">
    <source>
        <dbReference type="EMBL" id="MDT0348365.1"/>
    </source>
</evidence>
<keyword evidence="2" id="KW-0808">Transferase</keyword>
<keyword evidence="2" id="KW-0489">Methyltransferase</keyword>
<comment type="caution">
    <text evidence="2">The sequence shown here is derived from an EMBL/GenBank/DDBJ whole genome shotgun (WGS) entry which is preliminary data.</text>
</comment>
<dbReference type="SUPFAM" id="SSF53335">
    <property type="entry name" value="S-adenosyl-L-methionine-dependent methyltransferases"/>
    <property type="match status" value="1"/>
</dbReference>
<dbReference type="PANTHER" id="PTHR43591:SF24">
    <property type="entry name" value="2-METHOXY-6-POLYPRENYL-1,4-BENZOQUINOL METHYLASE, MITOCHONDRIAL"/>
    <property type="match status" value="1"/>
</dbReference>
<dbReference type="InterPro" id="IPR029063">
    <property type="entry name" value="SAM-dependent_MTases_sf"/>
</dbReference>
<reference evidence="3" key="1">
    <citation type="submission" date="2023-07" db="EMBL/GenBank/DDBJ databases">
        <title>30 novel species of actinomycetes from the DSMZ collection.</title>
        <authorList>
            <person name="Nouioui I."/>
        </authorList>
    </citation>
    <scope>NUCLEOTIDE SEQUENCE [LARGE SCALE GENOMIC DNA]</scope>
    <source>
        <strain evidence="3">DSM 45834</strain>
    </source>
</reference>
<organism evidence="2 3">
    <name type="scientific">Pseudonocardia charpentierae</name>
    <dbReference type="NCBI Taxonomy" id="3075545"/>
    <lineage>
        <taxon>Bacteria</taxon>
        <taxon>Bacillati</taxon>
        <taxon>Actinomycetota</taxon>
        <taxon>Actinomycetes</taxon>
        <taxon>Pseudonocardiales</taxon>
        <taxon>Pseudonocardiaceae</taxon>
        <taxon>Pseudonocardia</taxon>
    </lineage>
</organism>
<dbReference type="GO" id="GO:0008168">
    <property type="term" value="F:methyltransferase activity"/>
    <property type="evidence" value="ECO:0007669"/>
    <property type="project" value="UniProtKB-KW"/>
</dbReference>
<accession>A0ABU2N368</accession>
<dbReference type="RefSeq" id="WP_311554256.1">
    <property type="nucleotide sequence ID" value="NZ_JAVREJ010000001.1"/>
</dbReference>
<evidence type="ECO:0000313" key="3">
    <source>
        <dbReference type="Proteomes" id="UP001183202"/>
    </source>
</evidence>
<dbReference type="PANTHER" id="PTHR43591">
    <property type="entry name" value="METHYLTRANSFERASE"/>
    <property type="match status" value="1"/>
</dbReference>
<dbReference type="GO" id="GO:0032259">
    <property type="term" value="P:methylation"/>
    <property type="evidence" value="ECO:0007669"/>
    <property type="project" value="UniProtKB-KW"/>
</dbReference>
<dbReference type="Pfam" id="PF08241">
    <property type="entry name" value="Methyltransf_11"/>
    <property type="match status" value="1"/>
</dbReference>
<keyword evidence="3" id="KW-1185">Reference proteome</keyword>
<evidence type="ECO:0000259" key="1">
    <source>
        <dbReference type="Pfam" id="PF08241"/>
    </source>
</evidence>
<dbReference type="Gene3D" id="3.40.50.150">
    <property type="entry name" value="Vaccinia Virus protein VP39"/>
    <property type="match status" value="1"/>
</dbReference>
<name>A0ABU2N368_9PSEU</name>
<feature type="domain" description="Methyltransferase type 11" evidence="1">
    <location>
        <begin position="29"/>
        <end position="123"/>
    </location>
</feature>
<dbReference type="InterPro" id="IPR013216">
    <property type="entry name" value="Methyltransf_11"/>
</dbReference>
<dbReference type="Proteomes" id="UP001183202">
    <property type="component" value="Unassembled WGS sequence"/>
</dbReference>
<sequence length="245" mass="25395">MTEGPAGWARPLHAAVLDAADVVAGTTLLDLGCGTGEFARAAADRGARVTGRDVDPAAVTLAGAAVPEGRFATGDAQDLGPVDALGGPFAVVTAVQLLTHVANPLKLLREASRVAVSGGTLVLTVWGREHECDVRIFGEALAPWLPSPRRPPRPPALTDPDRLRKVAWLAGLAVAGIDAVTCTFDYPDDDAVLGPLLESGIGRAAVRLGGPEAVVKAVRAALEPYRTGDGYRLQNLFRVLVAHAP</sequence>
<dbReference type="CDD" id="cd02440">
    <property type="entry name" value="AdoMet_MTases"/>
    <property type="match status" value="1"/>
</dbReference>
<gene>
    <name evidence="2" type="ORF">RM445_02365</name>
</gene>
<proteinExistence type="predicted"/>